<dbReference type="STRING" id="209880.SAMN02910343_00655"/>
<name>A0A1G5VHZ1_9FIRM</name>
<dbReference type="GeneID" id="87755689"/>
<accession>A0A1G5VHZ1</accession>
<dbReference type="Gene3D" id="1.20.140.160">
    <property type="match status" value="1"/>
</dbReference>
<gene>
    <name evidence="1" type="ORF">SAMN02910343_00655</name>
</gene>
<dbReference type="SUPFAM" id="SSF88659">
    <property type="entry name" value="Sigma3 and sigma4 domains of RNA polymerase sigma factors"/>
    <property type="match status" value="1"/>
</dbReference>
<organism evidence="1 2">
    <name type="scientific">Allisonella histaminiformans</name>
    <dbReference type="NCBI Taxonomy" id="209880"/>
    <lineage>
        <taxon>Bacteria</taxon>
        <taxon>Bacillati</taxon>
        <taxon>Bacillota</taxon>
        <taxon>Negativicutes</taxon>
        <taxon>Veillonellales</taxon>
        <taxon>Veillonellaceae</taxon>
        <taxon>Allisonella</taxon>
    </lineage>
</organism>
<protein>
    <recommendedName>
        <fullName evidence="3">DUF1492 domain-containing protein</fullName>
    </recommendedName>
</protein>
<evidence type="ECO:0000313" key="2">
    <source>
        <dbReference type="Proteomes" id="UP000199689"/>
    </source>
</evidence>
<evidence type="ECO:0000313" key="1">
    <source>
        <dbReference type="EMBL" id="SDA45531.1"/>
    </source>
</evidence>
<proteinExistence type="predicted"/>
<dbReference type="AlphaFoldDB" id="A0A1G5VHZ1"/>
<dbReference type="OrthoDB" id="3242975at2"/>
<sequence length="154" mass="17969">MTVKDFLKDVYKQGVYLRTLKTTKEKLLEDIASPKAMAYDDVKVDSSAQSDLSDKLLQIYAERDRLSEKILKAMAEVLERKKIAIELINRLTSYEERVVLMEHYLNCREWEDIARTMSYSVSRVYFYHGMGLQELRMLTGDVVVLGDSCENKRQ</sequence>
<reference evidence="1 2" key="1">
    <citation type="submission" date="2016-10" db="EMBL/GenBank/DDBJ databases">
        <authorList>
            <person name="de Groot N.N."/>
        </authorList>
    </citation>
    <scope>NUCLEOTIDE SEQUENCE [LARGE SCALE GENOMIC DNA]</scope>
    <source>
        <strain evidence="1 2">DSM 15230</strain>
    </source>
</reference>
<dbReference type="InterPro" id="IPR013324">
    <property type="entry name" value="RNA_pol_sigma_r3/r4-like"/>
</dbReference>
<keyword evidence="2" id="KW-1185">Reference proteome</keyword>
<dbReference type="Proteomes" id="UP000199689">
    <property type="component" value="Unassembled WGS sequence"/>
</dbReference>
<dbReference type="RefSeq" id="WP_091363817.1">
    <property type="nucleotide sequence ID" value="NZ_FMXA01000007.1"/>
</dbReference>
<dbReference type="EMBL" id="FMXA01000007">
    <property type="protein sequence ID" value="SDA45531.1"/>
    <property type="molecule type" value="Genomic_DNA"/>
</dbReference>
<evidence type="ECO:0008006" key="3">
    <source>
        <dbReference type="Google" id="ProtNLM"/>
    </source>
</evidence>